<proteinExistence type="predicted"/>
<gene>
    <name evidence="3" type="primary">xdhC</name>
    <name evidence="3" type="ORF">ACFHYO_12255</name>
</gene>
<comment type="caution">
    <text evidence="3">The sequence shown here is derived from an EMBL/GenBank/DDBJ whole genome shotgun (WGS) entry which is preliminary data.</text>
</comment>
<dbReference type="InterPro" id="IPR036291">
    <property type="entry name" value="NAD(P)-bd_dom_sf"/>
</dbReference>
<dbReference type="RefSeq" id="WP_394320725.1">
    <property type="nucleotide sequence ID" value="NZ_JBHMQU010000059.1"/>
</dbReference>
<feature type="domain" description="XdhC- CoxI" evidence="1">
    <location>
        <begin position="19"/>
        <end position="73"/>
    </location>
</feature>
<dbReference type="Proteomes" id="UP001589920">
    <property type="component" value="Unassembled WGS sequence"/>
</dbReference>
<protein>
    <submittedName>
        <fullName evidence="3">Xanthine dehydrogenase accessory protein XdhC</fullName>
    </submittedName>
</protein>
<dbReference type="EMBL" id="JBHMQU010000059">
    <property type="protein sequence ID" value="MFC0812878.1"/>
    <property type="molecule type" value="Genomic_DNA"/>
</dbReference>
<dbReference type="SUPFAM" id="SSF51735">
    <property type="entry name" value="NAD(P)-binding Rossmann-fold domains"/>
    <property type="match status" value="1"/>
</dbReference>
<dbReference type="InterPro" id="IPR014308">
    <property type="entry name" value="Xanthine_DH_XdhC"/>
</dbReference>
<reference evidence="3 4" key="1">
    <citation type="submission" date="2024-09" db="EMBL/GenBank/DDBJ databases">
        <authorList>
            <person name="Sun Q."/>
            <person name="Mori K."/>
        </authorList>
    </citation>
    <scope>NUCLEOTIDE SEQUENCE [LARGE SCALE GENOMIC DNA]</scope>
    <source>
        <strain evidence="3 4">KCTC 42086</strain>
    </source>
</reference>
<accession>A0ABV6TA97</accession>
<dbReference type="InterPro" id="IPR027051">
    <property type="entry name" value="XdhC_Rossmann_dom"/>
</dbReference>
<dbReference type="PANTHER" id="PTHR30388:SF6">
    <property type="entry name" value="XANTHINE DEHYDROGENASE SUBUNIT A-RELATED"/>
    <property type="match status" value="1"/>
</dbReference>
<dbReference type="NCBIfam" id="TIGR02964">
    <property type="entry name" value="xanthine_xdhC"/>
    <property type="match status" value="1"/>
</dbReference>
<sequence>MSSGARRGTGAAGEAGRNDAIRVRVAGVRGSAPREVGAEMIVTADAVTGSIGGGALEYMAMDRARAMLAKGERAAAMDVPLGPEIGQCCGGRVALSLDRAPATVPPPGPEVLVFGAGHVGRALARALTPLPVRVRLIDSRAEELAQAGCVPQTLTALPEAEVRRAAPGAAFVIVTHDHALDFLIAVEALARGDAGYVGMIGSASKRAAFLRHAARAGVEAGRLTCPIAAHAPRDKRPEVIAAFAAAEIMAALMTHARVPA</sequence>
<dbReference type="InterPro" id="IPR052698">
    <property type="entry name" value="MoCofactor_Util/Proc"/>
</dbReference>
<keyword evidence="4" id="KW-1185">Reference proteome</keyword>
<evidence type="ECO:0000259" key="1">
    <source>
        <dbReference type="Pfam" id="PF02625"/>
    </source>
</evidence>
<evidence type="ECO:0000259" key="2">
    <source>
        <dbReference type="Pfam" id="PF13478"/>
    </source>
</evidence>
<dbReference type="Pfam" id="PF13478">
    <property type="entry name" value="XdhC_C"/>
    <property type="match status" value="1"/>
</dbReference>
<dbReference type="Pfam" id="PF02625">
    <property type="entry name" value="XdhC_CoxI"/>
    <property type="match status" value="1"/>
</dbReference>
<dbReference type="PANTHER" id="PTHR30388">
    <property type="entry name" value="ALDEHYDE OXIDOREDUCTASE MOLYBDENUM COFACTOR ASSEMBLY PROTEIN"/>
    <property type="match status" value="1"/>
</dbReference>
<evidence type="ECO:0000313" key="4">
    <source>
        <dbReference type="Proteomes" id="UP001589920"/>
    </source>
</evidence>
<dbReference type="Gene3D" id="3.40.50.720">
    <property type="entry name" value="NAD(P)-binding Rossmann-like Domain"/>
    <property type="match status" value="1"/>
</dbReference>
<organism evidence="3 4">
    <name type="scientific">Paracoccus panacisoli</name>
    <dbReference type="NCBI Taxonomy" id="1510163"/>
    <lineage>
        <taxon>Bacteria</taxon>
        <taxon>Pseudomonadati</taxon>
        <taxon>Pseudomonadota</taxon>
        <taxon>Alphaproteobacteria</taxon>
        <taxon>Rhodobacterales</taxon>
        <taxon>Paracoccaceae</taxon>
        <taxon>Paracoccus</taxon>
    </lineage>
</organism>
<evidence type="ECO:0000313" key="3">
    <source>
        <dbReference type="EMBL" id="MFC0812878.1"/>
    </source>
</evidence>
<dbReference type="InterPro" id="IPR003777">
    <property type="entry name" value="XdhC_CoxI"/>
</dbReference>
<feature type="domain" description="XdhC Rossmann" evidence="2">
    <location>
        <begin position="111"/>
        <end position="248"/>
    </location>
</feature>
<name>A0ABV6TA97_9RHOB</name>